<dbReference type="Proteomes" id="UP000604825">
    <property type="component" value="Unassembled WGS sequence"/>
</dbReference>
<proteinExistence type="predicted"/>
<organism evidence="1 2">
    <name type="scientific">Miscanthus lutarioriparius</name>
    <dbReference type="NCBI Taxonomy" id="422564"/>
    <lineage>
        <taxon>Eukaryota</taxon>
        <taxon>Viridiplantae</taxon>
        <taxon>Streptophyta</taxon>
        <taxon>Embryophyta</taxon>
        <taxon>Tracheophyta</taxon>
        <taxon>Spermatophyta</taxon>
        <taxon>Magnoliopsida</taxon>
        <taxon>Liliopsida</taxon>
        <taxon>Poales</taxon>
        <taxon>Poaceae</taxon>
        <taxon>PACMAD clade</taxon>
        <taxon>Panicoideae</taxon>
        <taxon>Andropogonodae</taxon>
        <taxon>Andropogoneae</taxon>
        <taxon>Saccharinae</taxon>
        <taxon>Miscanthus</taxon>
    </lineage>
</organism>
<dbReference type="EMBL" id="CAJGYO010000003">
    <property type="protein sequence ID" value="CAD6220899.1"/>
    <property type="molecule type" value="Genomic_DNA"/>
</dbReference>
<dbReference type="AlphaFoldDB" id="A0A811NAM5"/>
<protein>
    <submittedName>
        <fullName evidence="1">Uncharacterized protein</fullName>
    </submittedName>
</protein>
<accession>A0A811NAM5</accession>
<gene>
    <name evidence="1" type="ORF">NCGR_LOCUS14317</name>
</gene>
<name>A0A811NAM5_9POAL</name>
<reference evidence="1" key="1">
    <citation type="submission" date="2020-10" db="EMBL/GenBank/DDBJ databases">
        <authorList>
            <person name="Han B."/>
            <person name="Lu T."/>
            <person name="Zhao Q."/>
            <person name="Huang X."/>
            <person name="Zhao Y."/>
        </authorList>
    </citation>
    <scope>NUCLEOTIDE SEQUENCE</scope>
</reference>
<evidence type="ECO:0000313" key="2">
    <source>
        <dbReference type="Proteomes" id="UP000604825"/>
    </source>
</evidence>
<sequence>MTATASHRHDRCSLRQLGDVFPLAAALRRKSLLRDGKRAKPNFDNAKLPFSSSSIPPYMLACFQIWNIGHISVSVLAACHDSSSAPAVNSRRKESQVAWRCCCRCQPTATASPMCAPPTLLADPGCVPCKCSIVGAGRGQELLFKCSKIFN</sequence>
<evidence type="ECO:0000313" key="1">
    <source>
        <dbReference type="EMBL" id="CAD6220899.1"/>
    </source>
</evidence>
<keyword evidence="2" id="KW-1185">Reference proteome</keyword>
<comment type="caution">
    <text evidence="1">The sequence shown here is derived from an EMBL/GenBank/DDBJ whole genome shotgun (WGS) entry which is preliminary data.</text>
</comment>